<keyword evidence="1" id="KW-0472">Membrane</keyword>
<dbReference type="InterPro" id="IPR004296">
    <property type="entry name" value="DUF236"/>
</dbReference>
<sequence>MPVLQLPDRTINTVEMTLISFITLVRHVEGHLQMYLNFIKTMMLMLIIISEKNLWKNAKSLVGSCMDKKHLSIFTDNFVGAAEIITDYELPVPVKHLKRQLVEEEMKSYATILLTSAVIVALITFICLIIMLHIFIYMRWGITRQLILLNAKVCALESRLGTRQLPEELQRRLCEEIGITFKTVQNERQKFAQEVANELVKTENEAQYETMCGIGDEIFTTKKQDEKNVPKAAPAQSLPPKKQIEGLAIAVTQQDKIKAPKIGGMVDYADPKYQTLVGMDNEKVFAEKKAPTVGGMADHADPAYQTLFGMKNANVFQRKGK</sequence>
<name>A0A8J2M5Y0_9BILA</name>
<keyword evidence="1" id="KW-1133">Transmembrane helix</keyword>
<dbReference type="Pfam" id="PF03057">
    <property type="entry name" value="DUF236"/>
    <property type="match status" value="2"/>
</dbReference>
<accession>A0A8J2M5Y0</accession>
<keyword evidence="3" id="KW-1185">Reference proteome</keyword>
<dbReference type="Proteomes" id="UP000746747">
    <property type="component" value="Unassembled WGS sequence"/>
</dbReference>
<organism evidence="2 3">
    <name type="scientific">Cercopithifilaria johnstoni</name>
    <dbReference type="NCBI Taxonomy" id="2874296"/>
    <lineage>
        <taxon>Eukaryota</taxon>
        <taxon>Metazoa</taxon>
        <taxon>Ecdysozoa</taxon>
        <taxon>Nematoda</taxon>
        <taxon>Chromadorea</taxon>
        <taxon>Rhabditida</taxon>
        <taxon>Spirurina</taxon>
        <taxon>Spiruromorpha</taxon>
        <taxon>Filarioidea</taxon>
        <taxon>Onchocercidae</taxon>
        <taxon>Cercopithifilaria</taxon>
    </lineage>
</organism>
<dbReference type="EMBL" id="CAKAEH010001870">
    <property type="protein sequence ID" value="CAG9539964.1"/>
    <property type="molecule type" value="Genomic_DNA"/>
</dbReference>
<dbReference type="AlphaFoldDB" id="A0A8J2M5Y0"/>
<dbReference type="OrthoDB" id="5874862at2759"/>
<feature type="transmembrane region" description="Helical" evidence="1">
    <location>
        <begin position="109"/>
        <end position="138"/>
    </location>
</feature>
<evidence type="ECO:0000256" key="1">
    <source>
        <dbReference type="SAM" id="Phobius"/>
    </source>
</evidence>
<evidence type="ECO:0000313" key="2">
    <source>
        <dbReference type="EMBL" id="CAG9539964.1"/>
    </source>
</evidence>
<evidence type="ECO:0000313" key="3">
    <source>
        <dbReference type="Proteomes" id="UP000746747"/>
    </source>
</evidence>
<protein>
    <submittedName>
        <fullName evidence="2">Uncharacterized protein</fullName>
    </submittedName>
</protein>
<keyword evidence="1" id="KW-0812">Transmembrane</keyword>
<gene>
    <name evidence="2" type="ORF">CJOHNSTONI_LOCUS9519</name>
</gene>
<reference evidence="2" key="1">
    <citation type="submission" date="2021-09" db="EMBL/GenBank/DDBJ databases">
        <authorList>
            <consortium name="Pathogen Informatics"/>
        </authorList>
    </citation>
    <scope>NUCLEOTIDE SEQUENCE</scope>
</reference>
<proteinExistence type="predicted"/>
<comment type="caution">
    <text evidence="2">The sequence shown here is derived from an EMBL/GenBank/DDBJ whole genome shotgun (WGS) entry which is preliminary data.</text>
</comment>